<dbReference type="Proteomes" id="UP000550707">
    <property type="component" value="Unassembled WGS sequence"/>
</dbReference>
<sequence length="144" mass="15273">MVGRPRHCQGPSLTFLWLHGRRSSCPSSFVVSAPAEALVLGIGSSWLRFAVTCCNKAVELNEILFGGISLLPSALLFARGKGSVQRGQLALSVQTPAPARVPPDLQPLGCQCGLEVPLDRRPVRIQSGVGGQRVSLLGSQELSM</sequence>
<proteinExistence type="predicted"/>
<evidence type="ECO:0000313" key="1">
    <source>
        <dbReference type="EMBL" id="KAF6403598.1"/>
    </source>
</evidence>
<dbReference type="InParanoid" id="A0A7J8BYC8"/>
<evidence type="ECO:0000313" key="2">
    <source>
        <dbReference type="Proteomes" id="UP000550707"/>
    </source>
</evidence>
<comment type="caution">
    <text evidence="1">The sequence shown here is derived from an EMBL/GenBank/DDBJ whole genome shotgun (WGS) entry which is preliminary data.</text>
</comment>
<protein>
    <submittedName>
        <fullName evidence="1">Uncharacterized protein</fullName>
    </submittedName>
</protein>
<organism evidence="1 2">
    <name type="scientific">Molossus molossus</name>
    <name type="common">Pallas' mastiff bat</name>
    <name type="synonym">Vespertilio molossus</name>
    <dbReference type="NCBI Taxonomy" id="27622"/>
    <lineage>
        <taxon>Eukaryota</taxon>
        <taxon>Metazoa</taxon>
        <taxon>Chordata</taxon>
        <taxon>Craniata</taxon>
        <taxon>Vertebrata</taxon>
        <taxon>Euteleostomi</taxon>
        <taxon>Mammalia</taxon>
        <taxon>Eutheria</taxon>
        <taxon>Laurasiatheria</taxon>
        <taxon>Chiroptera</taxon>
        <taxon>Yangochiroptera</taxon>
        <taxon>Molossidae</taxon>
        <taxon>Molossus</taxon>
    </lineage>
</organism>
<name>A0A7J8BYC8_MOLMO</name>
<dbReference type="AlphaFoldDB" id="A0A7J8BYC8"/>
<reference evidence="1 2" key="1">
    <citation type="journal article" date="2020" name="Nature">
        <title>Six reference-quality genomes reveal evolution of bat adaptations.</title>
        <authorList>
            <person name="Jebb D."/>
            <person name="Huang Z."/>
            <person name="Pippel M."/>
            <person name="Hughes G.M."/>
            <person name="Lavrichenko K."/>
            <person name="Devanna P."/>
            <person name="Winkler S."/>
            <person name="Jermiin L.S."/>
            <person name="Skirmuntt E.C."/>
            <person name="Katzourakis A."/>
            <person name="Burkitt-Gray L."/>
            <person name="Ray D.A."/>
            <person name="Sullivan K.A.M."/>
            <person name="Roscito J.G."/>
            <person name="Kirilenko B.M."/>
            <person name="Davalos L.M."/>
            <person name="Corthals A.P."/>
            <person name="Power M.L."/>
            <person name="Jones G."/>
            <person name="Ransome R.D."/>
            <person name="Dechmann D.K.N."/>
            <person name="Locatelli A.G."/>
            <person name="Puechmaille S.J."/>
            <person name="Fedrigo O."/>
            <person name="Jarvis E.D."/>
            <person name="Hiller M."/>
            <person name="Vernes S.C."/>
            <person name="Myers E.W."/>
            <person name="Teeling E.C."/>
        </authorList>
    </citation>
    <scope>NUCLEOTIDE SEQUENCE [LARGE SCALE GENOMIC DNA]</scope>
    <source>
        <strain evidence="1">MMolMol1</strain>
        <tissue evidence="1">Muscle</tissue>
    </source>
</reference>
<gene>
    <name evidence="1" type="ORF">HJG59_010016</name>
</gene>
<keyword evidence="2" id="KW-1185">Reference proteome</keyword>
<dbReference type="EMBL" id="JACASF010000022">
    <property type="protein sequence ID" value="KAF6403598.1"/>
    <property type="molecule type" value="Genomic_DNA"/>
</dbReference>
<accession>A0A7J8BYC8</accession>